<gene>
    <name evidence="1" type="ORF">Tci_865449</name>
</gene>
<dbReference type="PANTHER" id="PTHR11439">
    <property type="entry name" value="GAG-POL-RELATED RETROTRANSPOSON"/>
    <property type="match status" value="1"/>
</dbReference>
<evidence type="ECO:0000313" key="1">
    <source>
        <dbReference type="EMBL" id="GFC93479.1"/>
    </source>
</evidence>
<name>A0A699S7F3_TANCI</name>
<sequence length="71" mass="8209">GSLQYLTFTRPDVSYAVQHVCLYTHDNREPHFSALKQIFSAVYLSSNPVHHQRTKRTDIDIYFVRDLIAAG</sequence>
<dbReference type="AlphaFoldDB" id="A0A699S7F3"/>
<accession>A0A699S7F3</accession>
<dbReference type="PANTHER" id="PTHR11439:SF524">
    <property type="entry name" value="RNA-DIRECTED DNA POLYMERASE, PROTEIN KINASE RLK-PELLE-DLSV FAMILY"/>
    <property type="match status" value="1"/>
</dbReference>
<reference evidence="1" key="1">
    <citation type="journal article" date="2019" name="Sci. Rep.">
        <title>Draft genome of Tanacetum cinerariifolium, the natural source of mosquito coil.</title>
        <authorList>
            <person name="Yamashiro T."/>
            <person name="Shiraishi A."/>
            <person name="Satake H."/>
            <person name="Nakayama K."/>
        </authorList>
    </citation>
    <scope>NUCLEOTIDE SEQUENCE</scope>
</reference>
<proteinExistence type="predicted"/>
<protein>
    <submittedName>
        <fullName evidence="1">Retrotransposon protein, putative, unclassified</fullName>
    </submittedName>
</protein>
<organism evidence="1">
    <name type="scientific">Tanacetum cinerariifolium</name>
    <name type="common">Dalmatian daisy</name>
    <name type="synonym">Chrysanthemum cinerariifolium</name>
    <dbReference type="NCBI Taxonomy" id="118510"/>
    <lineage>
        <taxon>Eukaryota</taxon>
        <taxon>Viridiplantae</taxon>
        <taxon>Streptophyta</taxon>
        <taxon>Embryophyta</taxon>
        <taxon>Tracheophyta</taxon>
        <taxon>Spermatophyta</taxon>
        <taxon>Magnoliopsida</taxon>
        <taxon>eudicotyledons</taxon>
        <taxon>Gunneridae</taxon>
        <taxon>Pentapetalae</taxon>
        <taxon>asterids</taxon>
        <taxon>campanulids</taxon>
        <taxon>Asterales</taxon>
        <taxon>Asteraceae</taxon>
        <taxon>Asteroideae</taxon>
        <taxon>Anthemideae</taxon>
        <taxon>Anthemidinae</taxon>
        <taxon>Tanacetum</taxon>
    </lineage>
</organism>
<comment type="caution">
    <text evidence="1">The sequence shown here is derived from an EMBL/GenBank/DDBJ whole genome shotgun (WGS) entry which is preliminary data.</text>
</comment>
<dbReference type="EMBL" id="BKCJ011143571">
    <property type="protein sequence ID" value="GFC93479.1"/>
    <property type="molecule type" value="Genomic_DNA"/>
</dbReference>
<feature type="non-terminal residue" evidence="1">
    <location>
        <position position="1"/>
    </location>
</feature>